<sequence length="71" mass="7984">MHPSGQPTDIPERAFYWAGSSHIAAAYSCASPVAHWTWNTALEYPPPPPPPPLFLYWLPENLPSEWKLLSP</sequence>
<name>A0A4Z2IJW0_9TELE</name>
<reference evidence="1 2" key="1">
    <citation type="submission" date="2019-03" db="EMBL/GenBank/DDBJ databases">
        <title>First draft genome of Liparis tanakae, snailfish: a comprehensive survey of snailfish specific genes.</title>
        <authorList>
            <person name="Kim W."/>
            <person name="Song I."/>
            <person name="Jeong J.-H."/>
            <person name="Kim D."/>
            <person name="Kim S."/>
            <person name="Ryu S."/>
            <person name="Song J.Y."/>
            <person name="Lee S.K."/>
        </authorList>
    </citation>
    <scope>NUCLEOTIDE SEQUENCE [LARGE SCALE GENOMIC DNA]</scope>
    <source>
        <tissue evidence="1">Muscle</tissue>
    </source>
</reference>
<dbReference type="EMBL" id="SRLO01000076">
    <property type="protein sequence ID" value="TNN78077.1"/>
    <property type="molecule type" value="Genomic_DNA"/>
</dbReference>
<evidence type="ECO:0000313" key="2">
    <source>
        <dbReference type="Proteomes" id="UP000314294"/>
    </source>
</evidence>
<organism evidence="1 2">
    <name type="scientific">Liparis tanakae</name>
    <name type="common">Tanaka's snailfish</name>
    <dbReference type="NCBI Taxonomy" id="230148"/>
    <lineage>
        <taxon>Eukaryota</taxon>
        <taxon>Metazoa</taxon>
        <taxon>Chordata</taxon>
        <taxon>Craniata</taxon>
        <taxon>Vertebrata</taxon>
        <taxon>Euteleostomi</taxon>
        <taxon>Actinopterygii</taxon>
        <taxon>Neopterygii</taxon>
        <taxon>Teleostei</taxon>
        <taxon>Neoteleostei</taxon>
        <taxon>Acanthomorphata</taxon>
        <taxon>Eupercaria</taxon>
        <taxon>Perciformes</taxon>
        <taxon>Cottioidei</taxon>
        <taxon>Cottales</taxon>
        <taxon>Liparidae</taxon>
        <taxon>Liparis</taxon>
    </lineage>
</organism>
<proteinExistence type="predicted"/>
<evidence type="ECO:0000313" key="1">
    <source>
        <dbReference type="EMBL" id="TNN78077.1"/>
    </source>
</evidence>
<protein>
    <submittedName>
        <fullName evidence="1">Uncharacterized protein</fullName>
    </submittedName>
</protein>
<gene>
    <name evidence="1" type="ORF">EYF80_011582</name>
</gene>
<accession>A0A4Z2IJW0</accession>
<keyword evidence="2" id="KW-1185">Reference proteome</keyword>
<comment type="caution">
    <text evidence="1">The sequence shown here is derived from an EMBL/GenBank/DDBJ whole genome shotgun (WGS) entry which is preliminary data.</text>
</comment>
<dbReference type="OrthoDB" id="439808at2759"/>
<dbReference type="AlphaFoldDB" id="A0A4Z2IJW0"/>
<dbReference type="Proteomes" id="UP000314294">
    <property type="component" value="Unassembled WGS sequence"/>
</dbReference>